<dbReference type="InterPro" id="IPR006183">
    <property type="entry name" value="Pgluconate_DH"/>
</dbReference>
<dbReference type="Pfam" id="PF00393">
    <property type="entry name" value="6PGD"/>
    <property type="match status" value="1"/>
</dbReference>
<dbReference type="EMBL" id="MGFH01000217">
    <property type="protein sequence ID" value="OGM02069.1"/>
    <property type="molecule type" value="Genomic_DNA"/>
</dbReference>
<dbReference type="STRING" id="1817813.A2008_12685"/>
<feature type="domain" description="6-phosphogluconate dehydrogenase C-terminal" evidence="4">
    <location>
        <begin position="166"/>
        <end position="293"/>
    </location>
</feature>
<accession>A0A1F7WI39</accession>
<dbReference type="AlphaFoldDB" id="A0A1F7WI39"/>
<dbReference type="GO" id="GO:0050661">
    <property type="term" value="F:NADP binding"/>
    <property type="evidence" value="ECO:0007669"/>
    <property type="project" value="InterPro"/>
</dbReference>
<evidence type="ECO:0000313" key="6">
    <source>
        <dbReference type="Proteomes" id="UP000178735"/>
    </source>
</evidence>
<evidence type="ECO:0000313" key="5">
    <source>
        <dbReference type="EMBL" id="OGM02069.1"/>
    </source>
</evidence>
<dbReference type="GO" id="GO:0004616">
    <property type="term" value="F:phosphogluconate dehydrogenase (decarboxylating) activity"/>
    <property type="evidence" value="ECO:0007669"/>
    <property type="project" value="InterPro"/>
</dbReference>
<organism evidence="5 6">
    <name type="scientific">Candidatus Wallbacteria bacterium GWC2_49_35</name>
    <dbReference type="NCBI Taxonomy" id="1817813"/>
    <lineage>
        <taxon>Bacteria</taxon>
        <taxon>Candidatus Walliibacteriota</taxon>
    </lineage>
</organism>
<dbReference type="Gene3D" id="3.40.50.720">
    <property type="entry name" value="NAD(P)-binding Rossmann-like Domain"/>
    <property type="match status" value="1"/>
</dbReference>
<dbReference type="Gene3D" id="1.10.1040.10">
    <property type="entry name" value="N-(1-d-carboxylethyl)-l-norvaline Dehydrogenase, domain 2"/>
    <property type="match status" value="1"/>
</dbReference>
<dbReference type="GO" id="GO:0019521">
    <property type="term" value="P:D-gluconate metabolic process"/>
    <property type="evidence" value="ECO:0007669"/>
    <property type="project" value="UniProtKB-KW"/>
</dbReference>
<dbReference type="InterPro" id="IPR004849">
    <property type="entry name" value="6DGDH_YqeC"/>
</dbReference>
<comment type="caution">
    <text evidence="5">The sequence shown here is derived from an EMBL/GenBank/DDBJ whole genome shotgun (WGS) entry which is preliminary data.</text>
</comment>
<dbReference type="PROSITE" id="PS00461">
    <property type="entry name" value="6PGD"/>
    <property type="match status" value="1"/>
</dbReference>
<proteinExistence type="inferred from homology"/>
<keyword evidence="3" id="KW-0311">Gluconate utilization</keyword>
<dbReference type="PRINTS" id="PR00076">
    <property type="entry name" value="6PGDHDRGNASE"/>
</dbReference>
<protein>
    <submittedName>
        <fullName evidence="5">6-phosphogluconate dehydrogenase (Decarboxylating)</fullName>
    </submittedName>
</protein>
<dbReference type="InterPro" id="IPR008927">
    <property type="entry name" value="6-PGluconate_DH-like_C_sf"/>
</dbReference>
<dbReference type="Proteomes" id="UP000178735">
    <property type="component" value="Unassembled WGS sequence"/>
</dbReference>
<name>A0A1F7WI39_9BACT</name>
<dbReference type="GO" id="GO:0006098">
    <property type="term" value="P:pentose-phosphate shunt"/>
    <property type="evidence" value="ECO:0007669"/>
    <property type="project" value="InterPro"/>
</dbReference>
<dbReference type="Pfam" id="PF03446">
    <property type="entry name" value="NAD_binding_2"/>
    <property type="match status" value="1"/>
</dbReference>
<dbReference type="InterPro" id="IPR006184">
    <property type="entry name" value="6PGdom_BS"/>
</dbReference>
<evidence type="ECO:0000256" key="3">
    <source>
        <dbReference type="ARBA" id="ARBA00023064"/>
    </source>
</evidence>
<dbReference type="InterPro" id="IPR006114">
    <property type="entry name" value="6PGDH_C"/>
</dbReference>
<dbReference type="NCBIfam" id="NF007161">
    <property type="entry name" value="PRK09599.1"/>
    <property type="match status" value="1"/>
</dbReference>
<keyword evidence="2" id="KW-0560">Oxidoreductase</keyword>
<dbReference type="InterPro" id="IPR006115">
    <property type="entry name" value="6PGDH_NADP-bd"/>
</dbReference>
<dbReference type="InterPro" id="IPR036291">
    <property type="entry name" value="NAD(P)-bd_dom_sf"/>
</dbReference>
<dbReference type="PANTHER" id="PTHR11811">
    <property type="entry name" value="6-PHOSPHOGLUCONATE DEHYDROGENASE"/>
    <property type="match status" value="1"/>
</dbReference>
<dbReference type="SUPFAM" id="SSF48179">
    <property type="entry name" value="6-phosphogluconate dehydrogenase C-terminal domain-like"/>
    <property type="match status" value="1"/>
</dbReference>
<comment type="similarity">
    <text evidence="1">Belongs to the 6-phosphogluconate dehydrogenase family.</text>
</comment>
<dbReference type="InterPro" id="IPR013328">
    <property type="entry name" value="6PGD_dom2"/>
</dbReference>
<evidence type="ECO:0000256" key="2">
    <source>
        <dbReference type="ARBA" id="ARBA00023002"/>
    </source>
</evidence>
<gene>
    <name evidence="5" type="ORF">A2008_12685</name>
</gene>
<reference evidence="5 6" key="1">
    <citation type="journal article" date="2016" name="Nat. Commun.">
        <title>Thousands of microbial genomes shed light on interconnected biogeochemical processes in an aquifer system.</title>
        <authorList>
            <person name="Anantharaman K."/>
            <person name="Brown C.T."/>
            <person name="Hug L.A."/>
            <person name="Sharon I."/>
            <person name="Castelle C.J."/>
            <person name="Probst A.J."/>
            <person name="Thomas B.C."/>
            <person name="Singh A."/>
            <person name="Wilkins M.J."/>
            <person name="Karaoz U."/>
            <person name="Brodie E.L."/>
            <person name="Williams K.H."/>
            <person name="Hubbard S.S."/>
            <person name="Banfield J.F."/>
        </authorList>
    </citation>
    <scope>NUCLEOTIDE SEQUENCE [LARGE SCALE GENOMIC DNA]</scope>
</reference>
<dbReference type="SMART" id="SM01350">
    <property type="entry name" value="6PGD"/>
    <property type="match status" value="1"/>
</dbReference>
<dbReference type="NCBIfam" id="TIGR00872">
    <property type="entry name" value="gnd_rel"/>
    <property type="match status" value="1"/>
</dbReference>
<dbReference type="SUPFAM" id="SSF51735">
    <property type="entry name" value="NAD(P)-binding Rossmann-fold domains"/>
    <property type="match status" value="1"/>
</dbReference>
<sequence>MQVAILGMGRMGFNMARRLCDFGHKVVCWNRTPKDEEVKKIGGLFVADIADIAKHIEKRRIFIIMLPAGQLVDFAIDKVMASAEAGDIIIDGGNSNYKDSVAHAEKVRERGFSFMDCGTSGGIWGYKKGYCLMVGGEKSDFDHCTPIFRDLAPIGGYLHTGAAGSGHYVKMIHNGIEYGMLAAYGEGFELMKNSSFGLDLHKISGLWNHGSVIHSWLLELLETALSKNPGLDGIKGFVEDSGEGRWTVLDAIEKSVPAPVITLSLLSRFVSRQDESFSAKIIAALRNEFGGHSIKKD</sequence>
<evidence type="ECO:0000259" key="4">
    <source>
        <dbReference type="SMART" id="SM01350"/>
    </source>
</evidence>
<evidence type="ECO:0000256" key="1">
    <source>
        <dbReference type="ARBA" id="ARBA00008419"/>
    </source>
</evidence>